<dbReference type="PANTHER" id="PTHR43656:SF2">
    <property type="entry name" value="BINDING OXIDOREDUCTASE, PUTATIVE (AFU_ORTHOLOGUE AFUA_2G08260)-RELATED"/>
    <property type="match status" value="1"/>
</dbReference>
<dbReference type="SUPFAM" id="SSF51395">
    <property type="entry name" value="FMN-linked oxidoreductases"/>
    <property type="match status" value="1"/>
</dbReference>
<organism evidence="4 5">
    <name type="scientific">Novosphingobium aquiterrae</name>
    <dbReference type="NCBI Taxonomy" id="624388"/>
    <lineage>
        <taxon>Bacteria</taxon>
        <taxon>Pseudomonadati</taxon>
        <taxon>Pseudomonadota</taxon>
        <taxon>Alphaproteobacteria</taxon>
        <taxon>Sphingomonadales</taxon>
        <taxon>Sphingomonadaceae</taxon>
        <taxon>Novosphingobium</taxon>
    </lineage>
</organism>
<evidence type="ECO:0000313" key="4">
    <source>
        <dbReference type="EMBL" id="MFC0587964.1"/>
    </source>
</evidence>
<feature type="domain" description="NADH:flavin oxidoreductase/NADH oxidase N-terminal" evidence="3">
    <location>
        <begin position="7"/>
        <end position="317"/>
    </location>
</feature>
<dbReference type="InterPro" id="IPR001155">
    <property type="entry name" value="OxRdtase_FMN_N"/>
</dbReference>
<dbReference type="EMBL" id="JBHLTL010000001">
    <property type="protein sequence ID" value="MFC0587964.1"/>
    <property type="molecule type" value="Genomic_DNA"/>
</dbReference>
<protein>
    <submittedName>
        <fullName evidence="4">NADH:flavin oxidoreductase</fullName>
    </submittedName>
</protein>
<evidence type="ECO:0000313" key="5">
    <source>
        <dbReference type="Proteomes" id="UP001589943"/>
    </source>
</evidence>
<dbReference type="PANTHER" id="PTHR43656">
    <property type="entry name" value="BINDING OXIDOREDUCTASE, PUTATIVE (AFU_ORTHOLOGUE AFUA_2G08260)-RELATED"/>
    <property type="match status" value="1"/>
</dbReference>
<keyword evidence="2" id="KW-0560">Oxidoreductase</keyword>
<comment type="caution">
    <text evidence="4">The sequence shown here is derived from an EMBL/GenBank/DDBJ whole genome shotgun (WGS) entry which is preliminary data.</text>
</comment>
<dbReference type="Gene3D" id="3.20.20.70">
    <property type="entry name" value="Aldolase class I"/>
    <property type="match status" value="1"/>
</dbReference>
<keyword evidence="1" id="KW-0285">Flavoprotein</keyword>
<evidence type="ECO:0000256" key="2">
    <source>
        <dbReference type="ARBA" id="ARBA00023002"/>
    </source>
</evidence>
<reference evidence="4 5" key="1">
    <citation type="submission" date="2024-09" db="EMBL/GenBank/DDBJ databases">
        <authorList>
            <person name="Sun Q."/>
            <person name="Mori K."/>
        </authorList>
    </citation>
    <scope>NUCLEOTIDE SEQUENCE [LARGE SCALE GENOMIC DNA]</scope>
    <source>
        <strain evidence="4 5">NCAIM B.02537</strain>
    </source>
</reference>
<proteinExistence type="predicted"/>
<dbReference type="CDD" id="cd02803">
    <property type="entry name" value="OYE_like_FMN_family"/>
    <property type="match status" value="1"/>
</dbReference>
<keyword evidence="5" id="KW-1185">Reference proteome</keyword>
<evidence type="ECO:0000259" key="3">
    <source>
        <dbReference type="Pfam" id="PF00724"/>
    </source>
</evidence>
<dbReference type="InterPro" id="IPR013785">
    <property type="entry name" value="Aldolase_TIM"/>
</dbReference>
<accession>A0ABV6PEG2</accession>
<dbReference type="Proteomes" id="UP001589943">
    <property type="component" value="Unassembled WGS sequence"/>
</dbReference>
<gene>
    <name evidence="4" type="ORF">ACFFF7_00895</name>
</gene>
<dbReference type="Pfam" id="PF00724">
    <property type="entry name" value="Oxidored_FMN"/>
    <property type="match status" value="1"/>
</dbReference>
<name>A0ABV6PEG2_9SPHN</name>
<sequence>MTSFAQPLDFVRGPAMANRFMLAPLTNLQSHPDGTLSDDEIRWLSKRAEGGFATVMTAAASVQFKGLGFPGQLGIYSDDHLPGLTRLADQLRAGGAVSSVQLHHAGMRSPAEMIGEAPQSAFDDADTGARALTTDEVEVLRDDFIKAAVRAEKAGFDGVEIHGAHGYILAQFLDGTHNLRDDRYGSNFENRCRLILEIIDGVRAVTRADFQVGLRLSPERFDIKLDEAKAFAQQVMTEGKIDYLDMSLWDCFKEPEEEAHKGRPLIEHFTALERGTTRLGVAGKIKSAAKVQACLDAGADFVLPGRAAILHHDFAARCLADPAFECIATPVSRAHLKAEGLGEGFISYMATWAGFVEAPVEA</sequence>
<evidence type="ECO:0000256" key="1">
    <source>
        <dbReference type="ARBA" id="ARBA00022630"/>
    </source>
</evidence>
<dbReference type="RefSeq" id="WP_379479482.1">
    <property type="nucleotide sequence ID" value="NZ_JBHLTL010000001.1"/>
</dbReference>
<dbReference type="InterPro" id="IPR051799">
    <property type="entry name" value="NADH_flavin_oxidoreductase"/>
</dbReference>